<dbReference type="EMBL" id="PUGF01000033">
    <property type="protein sequence ID" value="PRC90880.1"/>
    <property type="molecule type" value="Genomic_DNA"/>
</dbReference>
<keyword evidence="6" id="KW-1185">Reference proteome</keyword>
<dbReference type="Gene3D" id="2.170.150.70">
    <property type="match status" value="1"/>
</dbReference>
<comment type="caution">
    <text evidence="5">The sequence shown here is derived from an EMBL/GenBank/DDBJ whole genome shotgun (WGS) entry which is preliminary data.</text>
</comment>
<keyword evidence="3" id="KW-0862">Zinc</keyword>
<proteinExistence type="inferred from homology"/>
<comment type="similarity">
    <text evidence="1">Belongs to the Gfa family.</text>
</comment>
<name>A0A2S9GT38_9BURK</name>
<dbReference type="OrthoDB" id="327703at2"/>
<organism evidence="5 6">
    <name type="scientific">Solimicrobium silvestre</name>
    <dbReference type="NCBI Taxonomy" id="2099400"/>
    <lineage>
        <taxon>Bacteria</taxon>
        <taxon>Pseudomonadati</taxon>
        <taxon>Pseudomonadota</taxon>
        <taxon>Betaproteobacteria</taxon>
        <taxon>Burkholderiales</taxon>
        <taxon>Oxalobacteraceae</taxon>
        <taxon>Solimicrobium</taxon>
    </lineage>
</organism>
<evidence type="ECO:0000313" key="5">
    <source>
        <dbReference type="EMBL" id="PRC90880.1"/>
    </source>
</evidence>
<gene>
    <name evidence="5" type="ORF">S2091_4373</name>
</gene>
<dbReference type="AlphaFoldDB" id="A0A2S9GT38"/>
<evidence type="ECO:0000256" key="3">
    <source>
        <dbReference type="ARBA" id="ARBA00022833"/>
    </source>
</evidence>
<evidence type="ECO:0000259" key="4">
    <source>
        <dbReference type="PROSITE" id="PS51891"/>
    </source>
</evidence>
<evidence type="ECO:0000256" key="2">
    <source>
        <dbReference type="ARBA" id="ARBA00022723"/>
    </source>
</evidence>
<dbReference type="PROSITE" id="PS51891">
    <property type="entry name" value="CENP_V_GFA"/>
    <property type="match status" value="1"/>
</dbReference>
<dbReference type="InterPro" id="IPR011057">
    <property type="entry name" value="Mss4-like_sf"/>
</dbReference>
<evidence type="ECO:0000313" key="6">
    <source>
        <dbReference type="Proteomes" id="UP000237839"/>
    </source>
</evidence>
<dbReference type="Pfam" id="PF04828">
    <property type="entry name" value="GFA"/>
    <property type="match status" value="1"/>
</dbReference>
<dbReference type="InterPro" id="IPR006913">
    <property type="entry name" value="CENP-V/GFA"/>
</dbReference>
<reference evidence="5 6" key="1">
    <citation type="submission" date="2018-02" db="EMBL/GenBank/DDBJ databases">
        <title>Solimicrobium silvestre gen. nov., sp. nov., isolated from alpine forest soil.</title>
        <authorList>
            <person name="Margesin R."/>
            <person name="Albuquerque L."/>
            <person name="Zhang D.-C."/>
            <person name="Froufe H.J.C."/>
            <person name="Severino R."/>
            <person name="Roxo I."/>
            <person name="Egas C."/>
            <person name="Da Costa M.S."/>
        </authorList>
    </citation>
    <scope>NUCLEOTIDE SEQUENCE [LARGE SCALE GENOMIC DNA]</scope>
    <source>
        <strain evidence="5 6">S20-91</strain>
    </source>
</reference>
<dbReference type="SUPFAM" id="SSF51316">
    <property type="entry name" value="Mss4-like"/>
    <property type="match status" value="1"/>
</dbReference>
<sequence length="129" mass="14514">MTEETSNLPILQGSCHCGAVRLTLPSMPEVATKCNCSLCRRLGGLWSYYPFGTVRIEGHPENTTDYVWGDKTLRIIRCKICGCATHWEPIDRELGARHGVNLNNFDPGLQESVRVRHFDGADSWTFIDC</sequence>
<accession>A0A2S9GT38</accession>
<dbReference type="InterPro" id="IPR052355">
    <property type="entry name" value="CENP-V-like"/>
</dbReference>
<dbReference type="GO" id="GO:0016846">
    <property type="term" value="F:carbon-sulfur lyase activity"/>
    <property type="evidence" value="ECO:0007669"/>
    <property type="project" value="InterPro"/>
</dbReference>
<feature type="domain" description="CENP-V/GFA" evidence="4">
    <location>
        <begin position="11"/>
        <end position="125"/>
    </location>
</feature>
<dbReference type="Proteomes" id="UP000237839">
    <property type="component" value="Unassembled WGS sequence"/>
</dbReference>
<dbReference type="PANTHER" id="PTHR28620">
    <property type="entry name" value="CENTROMERE PROTEIN V"/>
    <property type="match status" value="1"/>
</dbReference>
<evidence type="ECO:0000256" key="1">
    <source>
        <dbReference type="ARBA" id="ARBA00005495"/>
    </source>
</evidence>
<protein>
    <submittedName>
        <fullName evidence="5">Glutathione-dependent formaldehyde-activating enzyme</fullName>
    </submittedName>
</protein>
<dbReference type="PANTHER" id="PTHR28620:SF1">
    <property type="entry name" value="CENP-V_GFA DOMAIN-CONTAINING PROTEIN"/>
    <property type="match status" value="1"/>
</dbReference>
<dbReference type="GO" id="GO:0046872">
    <property type="term" value="F:metal ion binding"/>
    <property type="evidence" value="ECO:0007669"/>
    <property type="project" value="UniProtKB-KW"/>
</dbReference>
<keyword evidence="2" id="KW-0479">Metal-binding</keyword>